<dbReference type="GO" id="GO:0004180">
    <property type="term" value="F:carboxypeptidase activity"/>
    <property type="evidence" value="ECO:0007669"/>
    <property type="project" value="UniProtKB-KW"/>
</dbReference>
<keyword evidence="14" id="KW-0121">Carboxypeptidase</keyword>
<evidence type="ECO:0000256" key="5">
    <source>
        <dbReference type="PIRSR" id="PIRSR601548-1"/>
    </source>
</evidence>
<feature type="binding site" evidence="9">
    <location>
        <position position="456"/>
    </location>
    <ligand>
        <name>Zn(2+)</name>
        <dbReference type="ChEBI" id="CHEBI:29105"/>
        <label>1</label>
        <note>catalytic</note>
    </ligand>
</feature>
<dbReference type="CDD" id="cd06461">
    <property type="entry name" value="M2_ACE"/>
    <property type="match status" value="1"/>
</dbReference>
<keyword evidence="14" id="KW-0482">Metalloprotease</keyword>
<evidence type="ECO:0000256" key="6">
    <source>
        <dbReference type="PIRSR" id="PIRSR601548-10"/>
    </source>
</evidence>
<keyword evidence="9 14" id="KW-0479">Metal-binding</keyword>
<feature type="active site" description="Proton acceptor 2" evidence="7">
    <location>
        <position position="429"/>
    </location>
</feature>
<protein>
    <recommendedName>
        <fullName evidence="14">Angiotensin-converting enzyme</fullName>
        <ecNumber evidence="14">3.4.-.-</ecNumber>
    </recommendedName>
</protein>
<evidence type="ECO:0000256" key="13">
    <source>
        <dbReference type="PROSITE-ProRule" id="PRU01355"/>
    </source>
</evidence>
<feature type="binding site" evidence="12">
    <location>
        <position position="432"/>
    </location>
    <ligand>
        <name>Zn(2+)</name>
        <dbReference type="ChEBI" id="CHEBI:29105"/>
        <label>2</label>
        <note>catalytic</note>
    </ligand>
</feature>
<evidence type="ECO:0000256" key="8">
    <source>
        <dbReference type="PIRSR" id="PIRSR601548-2"/>
    </source>
</evidence>
<dbReference type="OrthoDB" id="10029630at2759"/>
<dbReference type="PROSITE" id="PS52011">
    <property type="entry name" value="PEPTIDASE_M2"/>
    <property type="match status" value="1"/>
</dbReference>
<dbReference type="SUPFAM" id="SSF55486">
    <property type="entry name" value="Metalloproteases ('zincins'), catalytic domain"/>
    <property type="match status" value="1"/>
</dbReference>
<comment type="similarity">
    <text evidence="1 13 14">Belongs to the peptidase M2 family.</text>
</comment>
<dbReference type="GO" id="GO:0008241">
    <property type="term" value="F:peptidyl-dipeptidase activity"/>
    <property type="evidence" value="ECO:0007669"/>
    <property type="project" value="InterPro"/>
</dbReference>
<feature type="disulfide bond" evidence="10">
    <location>
        <begin position="398"/>
        <end position="415"/>
    </location>
</feature>
<comment type="caution">
    <text evidence="13">Lacks conserved residue(s) required for the propagation of feature annotation.</text>
</comment>
<feature type="binding site" evidence="8">
    <location>
        <position position="271"/>
    </location>
    <ligand>
        <name>chloride</name>
        <dbReference type="ChEBI" id="CHEBI:17996"/>
        <label>1</label>
    </ligand>
</feature>
<gene>
    <name evidence="15" type="ORF">CTOB1V02_LOCUS8216</name>
</gene>
<evidence type="ECO:0000313" key="15">
    <source>
        <dbReference type="EMBL" id="CAD7230357.1"/>
    </source>
</evidence>
<dbReference type="PANTHER" id="PTHR10514">
    <property type="entry name" value="ANGIOTENSIN-CONVERTING ENZYME"/>
    <property type="match status" value="1"/>
</dbReference>
<reference evidence="15" key="1">
    <citation type="submission" date="2020-11" db="EMBL/GenBank/DDBJ databases">
        <authorList>
            <person name="Tran Van P."/>
        </authorList>
    </citation>
    <scope>NUCLEOTIDE SEQUENCE</scope>
</reference>
<feature type="binding site" evidence="12">
    <location>
        <position position="428"/>
    </location>
    <ligand>
        <name>Zn(2+)</name>
        <dbReference type="ChEBI" id="CHEBI:29105"/>
        <label>2</label>
        <note>catalytic</note>
    </ligand>
</feature>
<evidence type="ECO:0000256" key="9">
    <source>
        <dbReference type="PIRSR" id="PIRSR601548-3"/>
    </source>
</evidence>
<evidence type="ECO:0000256" key="11">
    <source>
        <dbReference type="PIRSR" id="PIRSR601548-5"/>
    </source>
</evidence>
<dbReference type="AlphaFoldDB" id="A0A7R8ZQE9"/>
<dbReference type="EMBL" id="OB662630">
    <property type="protein sequence ID" value="CAD7230357.1"/>
    <property type="molecule type" value="Genomic_DNA"/>
</dbReference>
<feature type="binding site" evidence="8">
    <location>
        <position position="548"/>
    </location>
    <ligand>
        <name>chloride</name>
        <dbReference type="ChEBI" id="CHEBI:17996"/>
        <label>1</label>
    </ligand>
</feature>
<feature type="binding site" evidence="12">
    <location>
        <position position="456"/>
    </location>
    <ligand>
        <name>Zn(2+)</name>
        <dbReference type="ChEBI" id="CHEBI:29105"/>
        <label>2</label>
        <note>catalytic</note>
    </ligand>
</feature>
<evidence type="ECO:0000256" key="10">
    <source>
        <dbReference type="PIRSR" id="PIRSR601548-4"/>
    </source>
</evidence>
<proteinExistence type="inferred from homology"/>
<keyword evidence="2" id="KW-0732">Signal</keyword>
<dbReference type="PRINTS" id="PR00791">
    <property type="entry name" value="PEPDIPTASEA"/>
</dbReference>
<keyword evidence="3 10" id="KW-1015">Disulfide bond</keyword>
<comment type="cofactor">
    <cofactor evidence="14">
        <name>Zn(2+)</name>
        <dbReference type="ChEBI" id="CHEBI:29105"/>
    </cofactor>
    <text evidence="14">Binds 1 zinc ion per subunit.</text>
</comment>
<dbReference type="PANTHER" id="PTHR10514:SF27">
    <property type="entry name" value="ANGIOTENSIN-CONVERTING ENZYME"/>
    <property type="match status" value="1"/>
</dbReference>
<evidence type="ECO:0000256" key="2">
    <source>
        <dbReference type="ARBA" id="ARBA00022729"/>
    </source>
</evidence>
<feature type="active site" description="Proton acceptor 1" evidence="5">
    <location>
        <position position="429"/>
    </location>
</feature>
<dbReference type="GO" id="GO:0006508">
    <property type="term" value="P:proteolysis"/>
    <property type="evidence" value="ECO:0007669"/>
    <property type="project" value="UniProtKB-KW"/>
</dbReference>
<dbReference type="EC" id="3.4.-.-" evidence="14"/>
<evidence type="ECO:0000256" key="7">
    <source>
        <dbReference type="PIRSR" id="PIRSR601548-11"/>
    </source>
</evidence>
<evidence type="ECO:0000256" key="1">
    <source>
        <dbReference type="ARBA" id="ARBA00008139"/>
    </source>
</evidence>
<name>A0A7R8ZQE9_9CRUS</name>
<keyword evidence="4 6" id="KW-0325">Glycoprotein</keyword>
<feature type="binding site" evidence="9">
    <location>
        <position position="432"/>
    </location>
    <ligand>
        <name>Zn(2+)</name>
        <dbReference type="ChEBI" id="CHEBI:29105"/>
        <label>1</label>
        <note>catalytic</note>
    </ligand>
</feature>
<evidence type="ECO:0000256" key="4">
    <source>
        <dbReference type="ARBA" id="ARBA00023180"/>
    </source>
</evidence>
<dbReference type="Pfam" id="PF01401">
    <property type="entry name" value="Peptidase_M2"/>
    <property type="match status" value="1"/>
</dbReference>
<keyword evidence="14" id="KW-0378">Hydrolase</keyword>
<sequence>MWSSCSSLLWTVVFFRSCVLKVSALETTTVNEMLDHVNCTPDKDDKVAIQRIRSHFLADSCPEGQESFCTWTGDTSASCYLTYLTFVSEHIVYKEATLASWAYNTNITDENLEKEKEATKISAAWEKEEWLTTLKNYRAPPGLDEVLKRKLWMIQVIGGAALSEEKFNTLQNVTLGMHRIYATGKVCPYSKQDCDIASEGMPLEGGVDERTIKDELEQKTDYDELLYYWKAWRDATGAKIRDMYLKNLELLKEIALANGFDDMGQLWRRNYENDNFLNEIETAWQDLKPFYQELHAYARHKLLEIYPNHVDFQSRSLIPAHLLGNMWAQSWAEKFELLKLSNGENVNLDEALKRKYSSVVQFFTEADKFFQDIGLEPLPKEFYERSLFVKPPERDVECHASAWDLGGSDVRVLMCAKFKFEDFNVVHHEMGHIQYYLLYANQSYIFRGGANPGFHEAVGDLMSLSVNTPTHLKKLGLYETPKNFNQTANDINFLLKKALDKVVFLPFAYVVDKYREEYQGVKAPVPRSELDFDAGSKYHIASNDPYVRNVLSMGTSKPPQDALEMFTGQREMSTAAMMEYFQPLRTVIQSISNRHTHTLHVFSLFLFLHLLLLTHAVITKELGAVRAVMPLTLDPREDRSTALASRVSGITARSAPSSLVMTASAA</sequence>
<dbReference type="InterPro" id="IPR001548">
    <property type="entry name" value="Peptidase_M2"/>
</dbReference>
<evidence type="ECO:0000256" key="12">
    <source>
        <dbReference type="PIRSR" id="PIRSR601548-8"/>
    </source>
</evidence>
<evidence type="ECO:0000256" key="3">
    <source>
        <dbReference type="ARBA" id="ARBA00023157"/>
    </source>
</evidence>
<feature type="active site" description="Proton donor 2" evidence="7">
    <location>
        <position position="539"/>
    </location>
</feature>
<dbReference type="GO" id="GO:0008237">
    <property type="term" value="F:metallopeptidase activity"/>
    <property type="evidence" value="ECO:0007669"/>
    <property type="project" value="UniProtKB-KW"/>
</dbReference>
<accession>A0A7R8ZQE9</accession>
<feature type="glycosylation site" description="N-linked (GlcNAc...) asparagine" evidence="11">
    <location>
        <position position="485"/>
    </location>
</feature>
<keyword evidence="14" id="KW-0645">Protease</keyword>
<feature type="glycosylation site" description="N-linked (GlcNAc...) asparagine" evidence="6">
    <location>
        <position position="106"/>
    </location>
</feature>
<organism evidence="15">
    <name type="scientific">Cyprideis torosa</name>
    <dbReference type="NCBI Taxonomy" id="163714"/>
    <lineage>
        <taxon>Eukaryota</taxon>
        <taxon>Metazoa</taxon>
        <taxon>Ecdysozoa</taxon>
        <taxon>Arthropoda</taxon>
        <taxon>Crustacea</taxon>
        <taxon>Oligostraca</taxon>
        <taxon>Ostracoda</taxon>
        <taxon>Podocopa</taxon>
        <taxon>Podocopida</taxon>
        <taxon>Cytherocopina</taxon>
        <taxon>Cytheroidea</taxon>
        <taxon>Cytherideidae</taxon>
        <taxon>Cyprideis</taxon>
    </lineage>
</organism>
<dbReference type="GO" id="GO:0016020">
    <property type="term" value="C:membrane"/>
    <property type="evidence" value="ECO:0007669"/>
    <property type="project" value="InterPro"/>
</dbReference>
<feature type="active site" description="Proton donor 1" evidence="5">
    <location>
        <position position="539"/>
    </location>
</feature>
<keyword evidence="9 14" id="KW-0862">Zinc</keyword>
<feature type="binding site" evidence="9">
    <location>
        <position position="428"/>
    </location>
    <ligand>
        <name>Zn(2+)</name>
        <dbReference type="ChEBI" id="CHEBI:29105"/>
        <label>1</label>
        <note>catalytic</note>
    </ligand>
</feature>
<evidence type="ECO:0000256" key="14">
    <source>
        <dbReference type="RuleBase" id="RU361144"/>
    </source>
</evidence>
<dbReference type="GO" id="GO:0046872">
    <property type="term" value="F:metal ion binding"/>
    <property type="evidence" value="ECO:0007669"/>
    <property type="project" value="UniProtKB-KW"/>
</dbReference>